<feature type="non-terminal residue" evidence="1">
    <location>
        <position position="34"/>
    </location>
</feature>
<gene>
    <name evidence="1" type="ORF">LCGC14_2850360</name>
</gene>
<name>A0A0F9AZH4_9ZZZZ</name>
<sequence>MTKVPPVVRELGKELYDMRKVGLIASFAFLSKPE</sequence>
<dbReference type="EMBL" id="LAZR01054802">
    <property type="protein sequence ID" value="KKK77761.1"/>
    <property type="molecule type" value="Genomic_DNA"/>
</dbReference>
<proteinExistence type="predicted"/>
<reference evidence="1" key="1">
    <citation type="journal article" date="2015" name="Nature">
        <title>Complex archaea that bridge the gap between prokaryotes and eukaryotes.</title>
        <authorList>
            <person name="Spang A."/>
            <person name="Saw J.H."/>
            <person name="Jorgensen S.L."/>
            <person name="Zaremba-Niedzwiedzka K."/>
            <person name="Martijn J."/>
            <person name="Lind A.E."/>
            <person name="van Eijk R."/>
            <person name="Schleper C."/>
            <person name="Guy L."/>
            <person name="Ettema T.J."/>
        </authorList>
    </citation>
    <scope>NUCLEOTIDE SEQUENCE</scope>
</reference>
<accession>A0A0F9AZH4</accession>
<evidence type="ECO:0000313" key="1">
    <source>
        <dbReference type="EMBL" id="KKK77761.1"/>
    </source>
</evidence>
<protein>
    <submittedName>
        <fullName evidence="1">Uncharacterized protein</fullName>
    </submittedName>
</protein>
<dbReference type="AlphaFoldDB" id="A0A0F9AZH4"/>
<organism evidence="1">
    <name type="scientific">marine sediment metagenome</name>
    <dbReference type="NCBI Taxonomy" id="412755"/>
    <lineage>
        <taxon>unclassified sequences</taxon>
        <taxon>metagenomes</taxon>
        <taxon>ecological metagenomes</taxon>
    </lineage>
</organism>
<comment type="caution">
    <text evidence="1">The sequence shown here is derived from an EMBL/GenBank/DDBJ whole genome shotgun (WGS) entry which is preliminary data.</text>
</comment>